<dbReference type="GO" id="GO:0007165">
    <property type="term" value="P:signal transduction"/>
    <property type="evidence" value="ECO:0007669"/>
    <property type="project" value="InterPro"/>
</dbReference>
<protein>
    <submittedName>
        <fullName evidence="3">Twitching motility protein</fullName>
    </submittedName>
</protein>
<evidence type="ECO:0000256" key="1">
    <source>
        <dbReference type="SAM" id="MobiDB-lite"/>
    </source>
</evidence>
<dbReference type="Gene3D" id="2.40.50.180">
    <property type="entry name" value="CheA-289, Domain 4"/>
    <property type="match status" value="1"/>
</dbReference>
<dbReference type="AlphaFoldDB" id="A0A246WMW5"/>
<proteinExistence type="predicted"/>
<gene>
    <name evidence="3" type="ORF">CEJ42_18235</name>
</gene>
<dbReference type="Pfam" id="PF01584">
    <property type="entry name" value="CheW"/>
    <property type="match status" value="1"/>
</dbReference>
<organism evidence="3 4">
    <name type="scientific">Herbaspirillum robiniae</name>
    <dbReference type="NCBI Taxonomy" id="2014887"/>
    <lineage>
        <taxon>Bacteria</taxon>
        <taxon>Pseudomonadati</taxon>
        <taxon>Pseudomonadota</taxon>
        <taxon>Betaproteobacteria</taxon>
        <taxon>Burkholderiales</taxon>
        <taxon>Oxalobacteraceae</taxon>
        <taxon>Herbaspirillum</taxon>
    </lineage>
</organism>
<sequence>MQESHEQDGAEPDGRPTGRGRRREALQALQASLFARMEAASNEELLARRLAVAIGEVRCLINLAEAGEIIPMSSIAAPTRVPLTRPWYLGLVNIRGSLVGIVDLAALAGGEPQTVVRDARVLVFAPSLAPNCGLLLSSVMGLRHLSEMQKISIDDDKKAELIGVIGRYKDRDGTEWEEIGLATLLQDTAFLNVGR</sequence>
<dbReference type="PROSITE" id="PS50851">
    <property type="entry name" value="CHEW"/>
    <property type="match status" value="1"/>
</dbReference>
<accession>A0A246WMW5</accession>
<feature type="region of interest" description="Disordered" evidence="1">
    <location>
        <begin position="1"/>
        <end position="22"/>
    </location>
</feature>
<feature type="compositionally biased region" description="Basic and acidic residues" evidence="1">
    <location>
        <begin position="1"/>
        <end position="16"/>
    </location>
</feature>
<dbReference type="InterPro" id="IPR036061">
    <property type="entry name" value="CheW-like_dom_sf"/>
</dbReference>
<comment type="caution">
    <text evidence="3">The sequence shown here is derived from an EMBL/GenBank/DDBJ whole genome shotgun (WGS) entry which is preliminary data.</text>
</comment>
<evidence type="ECO:0000313" key="4">
    <source>
        <dbReference type="Proteomes" id="UP000197596"/>
    </source>
</evidence>
<dbReference type="SUPFAM" id="SSF50341">
    <property type="entry name" value="CheW-like"/>
    <property type="match status" value="1"/>
</dbReference>
<dbReference type="EMBL" id="NJGU01000010">
    <property type="protein sequence ID" value="OWY27695.1"/>
    <property type="molecule type" value="Genomic_DNA"/>
</dbReference>
<dbReference type="InterPro" id="IPR002545">
    <property type="entry name" value="CheW-lke_dom"/>
</dbReference>
<evidence type="ECO:0000259" key="2">
    <source>
        <dbReference type="PROSITE" id="PS50851"/>
    </source>
</evidence>
<dbReference type="GO" id="GO:0006935">
    <property type="term" value="P:chemotaxis"/>
    <property type="evidence" value="ECO:0007669"/>
    <property type="project" value="InterPro"/>
</dbReference>
<name>A0A246WMW5_9BURK</name>
<feature type="domain" description="CheW-like" evidence="2">
    <location>
        <begin position="46"/>
        <end position="190"/>
    </location>
</feature>
<dbReference type="Proteomes" id="UP000197596">
    <property type="component" value="Unassembled WGS sequence"/>
</dbReference>
<reference evidence="3 4" key="1">
    <citation type="submission" date="2017-06" db="EMBL/GenBank/DDBJ databases">
        <title>Herbaspirillum phytohormonus sp. nov., isolated from the root nodule of Robinia pseudoacacia in lead-zinc mine.</title>
        <authorList>
            <person name="Fan M."/>
            <person name="Lin Y."/>
        </authorList>
    </citation>
    <scope>NUCLEOTIDE SEQUENCE [LARGE SCALE GENOMIC DNA]</scope>
    <source>
        <strain evidence="3 4">HZ10</strain>
    </source>
</reference>
<evidence type="ECO:0000313" key="3">
    <source>
        <dbReference type="EMBL" id="OWY27695.1"/>
    </source>
</evidence>